<keyword evidence="1" id="KW-0732">Signal</keyword>
<dbReference type="AlphaFoldDB" id="A0AAW5A1U1"/>
<dbReference type="EMBL" id="WKEW01000001">
    <property type="protein sequence ID" value="MCF5055393.1"/>
    <property type="molecule type" value="Genomic_DNA"/>
</dbReference>
<evidence type="ECO:0000313" key="3">
    <source>
        <dbReference type="Proteomes" id="UP000814172"/>
    </source>
</evidence>
<feature type="chain" id="PRO_5043644183" description="DUF3757 domain-containing protein" evidence="1">
    <location>
        <begin position="22"/>
        <end position="141"/>
    </location>
</feature>
<gene>
    <name evidence="2" type="ORF">GIW75_00180</name>
</gene>
<name>A0AAW5A1U1_9PSED</name>
<dbReference type="GeneID" id="55538501"/>
<dbReference type="Proteomes" id="UP000814172">
    <property type="component" value="Unassembled WGS sequence"/>
</dbReference>
<sequence length="141" mass="15837">MKKPLLALCLTMNVISLNACAEHTEPPTIEAVFVGQPLKLIDDQGQCTLVKPDQSRTKLDMEWPCSFSLDEHQKLRVETFNGIPIFSVWRVEHMPAPSRDCLNKMQAIRQIQGHLEVAPVSLSASCGWGGDQKMYVAPFTW</sequence>
<protein>
    <recommendedName>
        <fullName evidence="4">DUF3757 domain-containing protein</fullName>
    </recommendedName>
</protein>
<keyword evidence="3" id="KW-1185">Reference proteome</keyword>
<organism evidence="2 3">
    <name type="scientific">Pseudomonas proteolytica</name>
    <dbReference type="NCBI Taxonomy" id="219574"/>
    <lineage>
        <taxon>Bacteria</taxon>
        <taxon>Pseudomonadati</taxon>
        <taxon>Pseudomonadota</taxon>
        <taxon>Gammaproteobacteria</taxon>
        <taxon>Pseudomonadales</taxon>
        <taxon>Pseudomonadaceae</taxon>
        <taxon>Pseudomonas</taxon>
    </lineage>
</organism>
<proteinExistence type="predicted"/>
<dbReference type="RefSeq" id="WP_029289883.1">
    <property type="nucleotide sequence ID" value="NZ_CAXAPR010000017.1"/>
</dbReference>
<comment type="caution">
    <text evidence="2">The sequence shown here is derived from an EMBL/GenBank/DDBJ whole genome shotgun (WGS) entry which is preliminary data.</text>
</comment>
<evidence type="ECO:0000256" key="1">
    <source>
        <dbReference type="SAM" id="SignalP"/>
    </source>
</evidence>
<reference evidence="2 3" key="1">
    <citation type="submission" date="2019-11" db="EMBL/GenBank/DDBJ databases">
        <title>Epiphytic Pseudomonas syringae from cherry orchards.</title>
        <authorList>
            <person name="Hulin M.T."/>
        </authorList>
    </citation>
    <scope>NUCLEOTIDE SEQUENCE [LARGE SCALE GENOMIC DNA]</scope>
    <source>
        <strain evidence="2 3">PA-6-9F</strain>
    </source>
</reference>
<accession>A0AAW5A1U1</accession>
<evidence type="ECO:0008006" key="4">
    <source>
        <dbReference type="Google" id="ProtNLM"/>
    </source>
</evidence>
<evidence type="ECO:0000313" key="2">
    <source>
        <dbReference type="EMBL" id="MCF5055393.1"/>
    </source>
</evidence>
<feature type="signal peptide" evidence="1">
    <location>
        <begin position="1"/>
        <end position="21"/>
    </location>
</feature>